<keyword evidence="4 8" id="KW-0479">Metal-binding</keyword>
<evidence type="ECO:0008006" key="12">
    <source>
        <dbReference type="Google" id="ProtNLM"/>
    </source>
</evidence>
<dbReference type="InterPro" id="IPR017972">
    <property type="entry name" value="Cyt_P450_CS"/>
</dbReference>
<keyword evidence="5 8" id="KW-0560">Oxidoreductase</keyword>
<keyword evidence="6 8" id="KW-0408">Iron</keyword>
<comment type="cofactor">
    <cofactor evidence="1">
        <name>heme</name>
        <dbReference type="ChEBI" id="CHEBI:30413"/>
    </cofactor>
</comment>
<comment type="caution">
    <text evidence="10">The sequence shown here is derived from an EMBL/GenBank/DDBJ whole genome shotgun (WGS) entry which is preliminary data.</text>
</comment>
<keyword evidence="11" id="KW-1185">Reference proteome</keyword>
<evidence type="ECO:0000256" key="3">
    <source>
        <dbReference type="ARBA" id="ARBA00022617"/>
    </source>
</evidence>
<dbReference type="PANTHER" id="PTHR24287">
    <property type="entry name" value="P450, PUTATIVE (EUROFUNG)-RELATED"/>
    <property type="match status" value="1"/>
</dbReference>
<name>A0ABR4A9Z7_9LECA</name>
<keyword evidence="9" id="KW-1133">Transmembrane helix</keyword>
<dbReference type="Pfam" id="PF00067">
    <property type="entry name" value="p450"/>
    <property type="match status" value="1"/>
</dbReference>
<protein>
    <recommendedName>
        <fullName evidence="12">Cytochrome P450</fullName>
    </recommendedName>
</protein>
<dbReference type="InterPro" id="IPR001128">
    <property type="entry name" value="Cyt_P450"/>
</dbReference>
<proteinExistence type="inferred from homology"/>
<dbReference type="Proteomes" id="UP001590950">
    <property type="component" value="Unassembled WGS sequence"/>
</dbReference>
<evidence type="ECO:0000256" key="6">
    <source>
        <dbReference type="ARBA" id="ARBA00023004"/>
    </source>
</evidence>
<dbReference type="InterPro" id="IPR002974">
    <property type="entry name" value="Cyt_P450_E_CYP52_ascomycetes"/>
</dbReference>
<evidence type="ECO:0000256" key="7">
    <source>
        <dbReference type="ARBA" id="ARBA00023033"/>
    </source>
</evidence>
<evidence type="ECO:0000256" key="9">
    <source>
        <dbReference type="SAM" id="Phobius"/>
    </source>
</evidence>
<keyword evidence="3 8" id="KW-0349">Heme</keyword>
<dbReference type="Gene3D" id="1.10.630.10">
    <property type="entry name" value="Cytochrome P450"/>
    <property type="match status" value="1"/>
</dbReference>
<dbReference type="InterPro" id="IPR047146">
    <property type="entry name" value="Cyt_P450_E_CYP52_fungi"/>
</dbReference>
<evidence type="ECO:0000256" key="5">
    <source>
        <dbReference type="ARBA" id="ARBA00023002"/>
    </source>
</evidence>
<evidence type="ECO:0000256" key="1">
    <source>
        <dbReference type="ARBA" id="ARBA00001971"/>
    </source>
</evidence>
<evidence type="ECO:0000313" key="11">
    <source>
        <dbReference type="Proteomes" id="UP001590950"/>
    </source>
</evidence>
<dbReference type="InterPro" id="IPR036396">
    <property type="entry name" value="Cyt_P450_sf"/>
</dbReference>
<evidence type="ECO:0000256" key="2">
    <source>
        <dbReference type="ARBA" id="ARBA00010617"/>
    </source>
</evidence>
<feature type="transmembrane region" description="Helical" evidence="9">
    <location>
        <begin position="6"/>
        <end position="25"/>
    </location>
</feature>
<gene>
    <name evidence="10" type="ORF">N7G274_004739</name>
</gene>
<evidence type="ECO:0000256" key="8">
    <source>
        <dbReference type="RuleBase" id="RU000461"/>
    </source>
</evidence>
<organism evidence="10 11">
    <name type="scientific">Stereocaulon virgatum</name>
    <dbReference type="NCBI Taxonomy" id="373712"/>
    <lineage>
        <taxon>Eukaryota</taxon>
        <taxon>Fungi</taxon>
        <taxon>Dikarya</taxon>
        <taxon>Ascomycota</taxon>
        <taxon>Pezizomycotina</taxon>
        <taxon>Lecanoromycetes</taxon>
        <taxon>OSLEUM clade</taxon>
        <taxon>Lecanoromycetidae</taxon>
        <taxon>Lecanorales</taxon>
        <taxon>Lecanorineae</taxon>
        <taxon>Stereocaulaceae</taxon>
        <taxon>Stereocaulon</taxon>
    </lineage>
</organism>
<dbReference type="PANTHER" id="PTHR24287:SF1">
    <property type="entry name" value="P450, PUTATIVE (EUROFUNG)-RELATED"/>
    <property type="match status" value="1"/>
</dbReference>
<accession>A0ABR4A9Z7</accession>
<dbReference type="PRINTS" id="PR01239">
    <property type="entry name" value="EP450IICYP52"/>
</dbReference>
<reference evidence="10 11" key="1">
    <citation type="submission" date="2024-09" db="EMBL/GenBank/DDBJ databases">
        <title>Rethinking Asexuality: The Enigmatic Case of Functional Sexual Genes in Lepraria (Stereocaulaceae).</title>
        <authorList>
            <person name="Doellman M."/>
            <person name="Sun Y."/>
            <person name="Barcenas-Pena A."/>
            <person name="Lumbsch H.T."/>
            <person name="Grewe F."/>
        </authorList>
    </citation>
    <scope>NUCLEOTIDE SEQUENCE [LARGE SCALE GENOMIC DNA]</scope>
    <source>
        <strain evidence="10 11">Mercado 3170</strain>
    </source>
</reference>
<keyword evidence="7 8" id="KW-0503">Monooxygenase</keyword>
<keyword evidence="9" id="KW-0812">Transmembrane</keyword>
<dbReference type="SUPFAM" id="SSF48264">
    <property type="entry name" value="Cytochrome P450"/>
    <property type="match status" value="1"/>
</dbReference>
<keyword evidence="9" id="KW-0472">Membrane</keyword>
<dbReference type="EMBL" id="JBEFKJ010000014">
    <property type="protein sequence ID" value="KAL2042251.1"/>
    <property type="molecule type" value="Genomic_DNA"/>
</dbReference>
<comment type="similarity">
    <text evidence="2 8">Belongs to the cytochrome P450 family.</text>
</comment>
<sequence>MTYLNQYYPQLLSGLFCTIILCKLASFLRRRKRLRDLGCGNISHYPHKDPLLGYDLHRLIEDSKRNHLNVSLIQHLHTTYGRGKTFQALTWGLKTLYTVEPRNIQTILTSEFQSFGVESIRKAFNDPWIGAGIVMSDGPVWRNSRKILKPLFGKTLFADPYRLEHHLSRLLALIPRDGSTIDMQPLFWRLYFDAATELIVGESADSLLPDSRMDVPGFLSLMERALEGVQRRVTLAPILSFVPRDNAWTEACDKIHSFFDRYIDRALAEQKKSSQCREHATSQRNSRSTSILHELVEVSQDRRFIRDQLLSLFLPFHNASPIGIADLFFQVARAPGVWTRMREEVQSVGDVPLTFELLKSMRYIQSVIKESLRLLAPLDRILRHCSHDSVLPVGGGPSGSEPVLIQKNTLVEIRTSVLHREPSFWGPDAEDFRPERWLDHTLRPKWEFLPFGGGARNCPAQQMIMAQYALILAKFVLEFETIENRDDVLEFVDEYKFSKRSARGVQVAFT</sequence>
<evidence type="ECO:0000313" key="10">
    <source>
        <dbReference type="EMBL" id="KAL2042251.1"/>
    </source>
</evidence>
<evidence type="ECO:0000256" key="4">
    <source>
        <dbReference type="ARBA" id="ARBA00022723"/>
    </source>
</evidence>
<dbReference type="PROSITE" id="PS00086">
    <property type="entry name" value="CYTOCHROME_P450"/>
    <property type="match status" value="1"/>
</dbReference>